<dbReference type="EMBL" id="LXYT01000002">
    <property type="protein sequence ID" value="OLY43161.1"/>
    <property type="molecule type" value="Genomic_DNA"/>
</dbReference>
<feature type="transmembrane region" description="Helical" evidence="1">
    <location>
        <begin position="36"/>
        <end position="53"/>
    </location>
</feature>
<evidence type="ECO:0000313" key="2">
    <source>
        <dbReference type="EMBL" id="OLY43161.1"/>
    </source>
</evidence>
<reference evidence="2 3" key="1">
    <citation type="submission" date="2016-12" db="EMBL/GenBank/DDBJ databases">
        <title>Comparative genomics of Bartonella apis.</title>
        <authorList>
            <person name="Engel P."/>
        </authorList>
    </citation>
    <scope>NUCLEOTIDE SEQUENCE [LARGE SCALE GENOMIC DNA]</scope>
    <source>
        <strain evidence="2 3">PEB0149</strain>
    </source>
</reference>
<evidence type="ECO:0000256" key="1">
    <source>
        <dbReference type="SAM" id="Phobius"/>
    </source>
</evidence>
<accession>A0A1R0F885</accession>
<dbReference type="Proteomes" id="UP000187344">
    <property type="component" value="Unassembled WGS sequence"/>
</dbReference>
<keyword evidence="1" id="KW-1133">Transmembrane helix</keyword>
<sequence>MMFLSNSKSEFVSIFNLKIAIFNVSMDILKNINYNYFNLILNYMSFFIFINFIDLY</sequence>
<name>A0A1R0F885_9HYPH</name>
<gene>
    <name evidence="2" type="ORF">PEB0149_005830</name>
</gene>
<proteinExistence type="predicted"/>
<protein>
    <submittedName>
        <fullName evidence="2">Uncharacterized protein</fullName>
    </submittedName>
</protein>
<keyword evidence="1" id="KW-0812">Transmembrane</keyword>
<organism evidence="2 3">
    <name type="scientific">Bartonella apis</name>
    <dbReference type="NCBI Taxonomy" id="1686310"/>
    <lineage>
        <taxon>Bacteria</taxon>
        <taxon>Pseudomonadati</taxon>
        <taxon>Pseudomonadota</taxon>
        <taxon>Alphaproteobacteria</taxon>
        <taxon>Hyphomicrobiales</taxon>
        <taxon>Bartonellaceae</taxon>
        <taxon>Bartonella</taxon>
    </lineage>
</organism>
<keyword evidence="3" id="KW-1185">Reference proteome</keyword>
<dbReference type="AlphaFoldDB" id="A0A1R0F885"/>
<keyword evidence="1" id="KW-0472">Membrane</keyword>
<comment type="caution">
    <text evidence="2">The sequence shown here is derived from an EMBL/GenBank/DDBJ whole genome shotgun (WGS) entry which is preliminary data.</text>
</comment>
<evidence type="ECO:0000313" key="3">
    <source>
        <dbReference type="Proteomes" id="UP000187344"/>
    </source>
</evidence>